<dbReference type="AlphaFoldDB" id="A0A9P6A966"/>
<feature type="signal peptide" evidence="1">
    <location>
        <begin position="1"/>
        <end position="19"/>
    </location>
</feature>
<evidence type="ECO:0008006" key="4">
    <source>
        <dbReference type="Google" id="ProtNLM"/>
    </source>
</evidence>
<proteinExistence type="predicted"/>
<sequence>MHLSLTFVTSSLFFLPVLSRETVWDAAAIARRLVDNSTSSIGVMATVFPPDHSSSPGASFTTASCKGL</sequence>
<organism evidence="2 3">
    <name type="scientific">Pleurotus eryngii</name>
    <name type="common">Boletus of the steppes</name>
    <dbReference type="NCBI Taxonomy" id="5323"/>
    <lineage>
        <taxon>Eukaryota</taxon>
        <taxon>Fungi</taxon>
        <taxon>Dikarya</taxon>
        <taxon>Basidiomycota</taxon>
        <taxon>Agaricomycotina</taxon>
        <taxon>Agaricomycetes</taxon>
        <taxon>Agaricomycetidae</taxon>
        <taxon>Agaricales</taxon>
        <taxon>Pleurotineae</taxon>
        <taxon>Pleurotaceae</taxon>
        <taxon>Pleurotus</taxon>
    </lineage>
</organism>
<keyword evidence="1" id="KW-0732">Signal</keyword>
<accession>A0A9P6A966</accession>
<dbReference type="EMBL" id="MU154522">
    <property type="protein sequence ID" value="KAF9501904.1"/>
    <property type="molecule type" value="Genomic_DNA"/>
</dbReference>
<reference evidence="2" key="1">
    <citation type="submission" date="2020-11" db="EMBL/GenBank/DDBJ databases">
        <authorList>
            <consortium name="DOE Joint Genome Institute"/>
            <person name="Ahrendt S."/>
            <person name="Riley R."/>
            <person name="Andreopoulos W."/>
            <person name="Labutti K."/>
            <person name="Pangilinan J."/>
            <person name="Ruiz-Duenas F.J."/>
            <person name="Barrasa J.M."/>
            <person name="Sanchez-Garcia M."/>
            <person name="Camarero S."/>
            <person name="Miyauchi S."/>
            <person name="Serrano A."/>
            <person name="Linde D."/>
            <person name="Babiker R."/>
            <person name="Drula E."/>
            <person name="Ayuso-Fernandez I."/>
            <person name="Pacheco R."/>
            <person name="Padilla G."/>
            <person name="Ferreira P."/>
            <person name="Barriuso J."/>
            <person name="Kellner H."/>
            <person name="Castanera R."/>
            <person name="Alfaro M."/>
            <person name="Ramirez L."/>
            <person name="Pisabarro A.G."/>
            <person name="Kuo A."/>
            <person name="Tritt A."/>
            <person name="Lipzen A."/>
            <person name="He G."/>
            <person name="Yan M."/>
            <person name="Ng V."/>
            <person name="Cullen D."/>
            <person name="Martin F."/>
            <person name="Rosso M.-N."/>
            <person name="Henrissat B."/>
            <person name="Hibbett D."/>
            <person name="Martinez A.T."/>
            <person name="Grigoriev I.V."/>
        </authorList>
    </citation>
    <scope>NUCLEOTIDE SEQUENCE</scope>
    <source>
        <strain evidence="2">ATCC 90797</strain>
    </source>
</reference>
<feature type="chain" id="PRO_5040202018" description="Secreted protein" evidence="1">
    <location>
        <begin position="20"/>
        <end position="68"/>
    </location>
</feature>
<name>A0A9P6A966_PLEER</name>
<evidence type="ECO:0000313" key="2">
    <source>
        <dbReference type="EMBL" id="KAF9501904.1"/>
    </source>
</evidence>
<evidence type="ECO:0000313" key="3">
    <source>
        <dbReference type="Proteomes" id="UP000807025"/>
    </source>
</evidence>
<evidence type="ECO:0000256" key="1">
    <source>
        <dbReference type="SAM" id="SignalP"/>
    </source>
</evidence>
<gene>
    <name evidence="2" type="ORF">BDN71DRAFT_497431</name>
</gene>
<comment type="caution">
    <text evidence="2">The sequence shown here is derived from an EMBL/GenBank/DDBJ whole genome shotgun (WGS) entry which is preliminary data.</text>
</comment>
<dbReference type="Proteomes" id="UP000807025">
    <property type="component" value="Unassembled WGS sequence"/>
</dbReference>
<protein>
    <recommendedName>
        <fullName evidence="4">Secreted protein</fullName>
    </recommendedName>
</protein>
<keyword evidence="3" id="KW-1185">Reference proteome</keyword>